<dbReference type="PANTHER" id="PTHR12147:SF56">
    <property type="entry name" value="AMINOPEPTIDASE YDR415C-RELATED"/>
    <property type="match status" value="1"/>
</dbReference>
<feature type="signal peptide" evidence="14">
    <location>
        <begin position="1"/>
        <end position="19"/>
    </location>
</feature>
<dbReference type="Proteomes" id="UP001304895">
    <property type="component" value="Unassembled WGS sequence"/>
</dbReference>
<evidence type="ECO:0000313" key="17">
    <source>
        <dbReference type="Proteomes" id="UP001304895"/>
    </source>
</evidence>
<comment type="subunit">
    <text evidence="2">Monomer.</text>
</comment>
<keyword evidence="11" id="KW-0325">Glycoprotein</keyword>
<dbReference type="GO" id="GO:0004177">
    <property type="term" value="F:aminopeptidase activity"/>
    <property type="evidence" value="ECO:0007669"/>
    <property type="project" value="UniProtKB-KW"/>
</dbReference>
<evidence type="ECO:0000256" key="3">
    <source>
        <dbReference type="ARBA" id="ARBA00022438"/>
    </source>
</evidence>
<organism evidence="16 17">
    <name type="scientific">Trichocladium antarcticum</name>
    <dbReference type="NCBI Taxonomy" id="1450529"/>
    <lineage>
        <taxon>Eukaryota</taxon>
        <taxon>Fungi</taxon>
        <taxon>Dikarya</taxon>
        <taxon>Ascomycota</taxon>
        <taxon>Pezizomycotina</taxon>
        <taxon>Sordariomycetes</taxon>
        <taxon>Sordariomycetidae</taxon>
        <taxon>Sordariales</taxon>
        <taxon>Chaetomiaceae</taxon>
        <taxon>Trichocladium</taxon>
    </lineage>
</organism>
<feature type="chain" id="PRO_5042662163" description="Peptide hydrolase" evidence="14">
    <location>
        <begin position="20"/>
        <end position="375"/>
    </location>
</feature>
<protein>
    <recommendedName>
        <fullName evidence="14">Peptide hydrolase</fullName>
        <ecNumber evidence="14">3.4.-.-</ecNumber>
    </recommendedName>
</protein>
<comment type="function">
    <text evidence="12">Extracellular aminopeptidase that allows assimilation of proteinaceous substrates.</text>
</comment>
<name>A0AAN6UJ86_9PEZI</name>
<keyword evidence="17" id="KW-1185">Reference proteome</keyword>
<comment type="caution">
    <text evidence="16">The sequence shown here is derived from an EMBL/GenBank/DDBJ whole genome shotgun (WGS) entry which is preliminary data.</text>
</comment>
<evidence type="ECO:0000256" key="4">
    <source>
        <dbReference type="ARBA" id="ARBA00022670"/>
    </source>
</evidence>
<dbReference type="Pfam" id="PF04389">
    <property type="entry name" value="Peptidase_M28"/>
    <property type="match status" value="1"/>
</dbReference>
<evidence type="ECO:0000256" key="2">
    <source>
        <dbReference type="ARBA" id="ARBA00011245"/>
    </source>
</evidence>
<dbReference type="GO" id="GO:0006508">
    <property type="term" value="P:proteolysis"/>
    <property type="evidence" value="ECO:0007669"/>
    <property type="project" value="UniProtKB-KW"/>
</dbReference>
<evidence type="ECO:0000256" key="6">
    <source>
        <dbReference type="ARBA" id="ARBA00022729"/>
    </source>
</evidence>
<dbReference type="InterPro" id="IPR045175">
    <property type="entry name" value="M28_fam"/>
</dbReference>
<feature type="domain" description="Peptidase M28" evidence="15">
    <location>
        <begin position="174"/>
        <end position="368"/>
    </location>
</feature>
<evidence type="ECO:0000256" key="7">
    <source>
        <dbReference type="ARBA" id="ARBA00022801"/>
    </source>
</evidence>
<keyword evidence="8 14" id="KW-0862">Zinc</keyword>
<evidence type="ECO:0000256" key="5">
    <source>
        <dbReference type="ARBA" id="ARBA00022723"/>
    </source>
</evidence>
<evidence type="ECO:0000259" key="15">
    <source>
        <dbReference type="Pfam" id="PF04389"/>
    </source>
</evidence>
<dbReference type="AlphaFoldDB" id="A0AAN6UJ86"/>
<keyword evidence="9" id="KW-0865">Zymogen</keyword>
<dbReference type="GO" id="GO:0008235">
    <property type="term" value="F:metalloexopeptidase activity"/>
    <property type="evidence" value="ECO:0007669"/>
    <property type="project" value="InterPro"/>
</dbReference>
<comment type="similarity">
    <text evidence="13">Belongs to the peptidase M28 family. M28E subfamily.</text>
</comment>
<sequence length="375" mass="39689">MRIQPLLALLANSAWSAAAAPATESAHRAAGLRLIKTAPEDPGKWVTEEGKITDYTAKGIGFVDITDITDAQVLASLSTPDSDGNSLQISAQATVIYPTSVSHQTETNALLANISATNPKTWLKTLTDFHNRYYKSTYGTQAGTWLFNTVKSVAAANSAITVTQVTHSFNQPSIIAKVPGTSTNIVIVSAHYDSTGGSSTARGPGADDNGSGVVVILEALRVLASAGFKPKDTLEFHFYAGEEGGLLGSQAVFANYKSTGKKVLAVVNQDMAGYSPSGKISIYTDYVDSALTAYTRVVATAYVGATTSDTCGYGCSDHASARSNGFPAAYVCDEQMDTSTLYIHSPNDSYATIMWDAVLRHARFTLAFLVEASYL</sequence>
<proteinExistence type="inferred from homology"/>
<keyword evidence="3" id="KW-0031">Aminopeptidase</keyword>
<keyword evidence="7 14" id="KW-0378">Hydrolase</keyword>
<keyword evidence="10" id="KW-1015">Disulfide bond</keyword>
<dbReference type="Gene3D" id="3.40.630.10">
    <property type="entry name" value="Zn peptidases"/>
    <property type="match status" value="1"/>
</dbReference>
<evidence type="ECO:0000256" key="1">
    <source>
        <dbReference type="ARBA" id="ARBA00001947"/>
    </source>
</evidence>
<evidence type="ECO:0000256" key="11">
    <source>
        <dbReference type="ARBA" id="ARBA00023180"/>
    </source>
</evidence>
<gene>
    <name evidence="16" type="ORF">BT67DRAFT_442678</name>
</gene>
<keyword evidence="6 14" id="KW-0732">Signal</keyword>
<dbReference type="PANTHER" id="PTHR12147">
    <property type="entry name" value="METALLOPEPTIDASE M28 FAMILY MEMBER"/>
    <property type="match status" value="1"/>
</dbReference>
<accession>A0AAN6UJ86</accession>
<comment type="cofactor">
    <cofactor evidence="1">
        <name>Zn(2+)</name>
        <dbReference type="ChEBI" id="CHEBI:29105"/>
    </cofactor>
</comment>
<keyword evidence="4 14" id="KW-0645">Protease</keyword>
<evidence type="ECO:0000256" key="13">
    <source>
        <dbReference type="ARBA" id="ARBA00043962"/>
    </source>
</evidence>
<dbReference type="InterPro" id="IPR007484">
    <property type="entry name" value="Peptidase_M28"/>
</dbReference>
<evidence type="ECO:0000313" key="16">
    <source>
        <dbReference type="EMBL" id="KAK4133765.1"/>
    </source>
</evidence>
<evidence type="ECO:0000256" key="8">
    <source>
        <dbReference type="ARBA" id="ARBA00022833"/>
    </source>
</evidence>
<evidence type="ECO:0000256" key="9">
    <source>
        <dbReference type="ARBA" id="ARBA00023145"/>
    </source>
</evidence>
<dbReference type="EMBL" id="MU853411">
    <property type="protein sequence ID" value="KAK4133765.1"/>
    <property type="molecule type" value="Genomic_DNA"/>
</dbReference>
<reference evidence="16" key="2">
    <citation type="submission" date="2023-05" db="EMBL/GenBank/DDBJ databases">
        <authorList>
            <consortium name="Lawrence Berkeley National Laboratory"/>
            <person name="Steindorff A."/>
            <person name="Hensen N."/>
            <person name="Bonometti L."/>
            <person name="Westerberg I."/>
            <person name="Brannstrom I.O."/>
            <person name="Guillou S."/>
            <person name="Cros-Aarteil S."/>
            <person name="Calhoun S."/>
            <person name="Haridas S."/>
            <person name="Kuo A."/>
            <person name="Mondo S."/>
            <person name="Pangilinan J."/>
            <person name="Riley R."/>
            <person name="Labutti K."/>
            <person name="Andreopoulos B."/>
            <person name="Lipzen A."/>
            <person name="Chen C."/>
            <person name="Yanf M."/>
            <person name="Daum C."/>
            <person name="Ng V."/>
            <person name="Clum A."/>
            <person name="Ohm R."/>
            <person name="Martin F."/>
            <person name="Silar P."/>
            <person name="Natvig D."/>
            <person name="Lalanne C."/>
            <person name="Gautier V."/>
            <person name="Ament-Velasquez S.L."/>
            <person name="Kruys A."/>
            <person name="Hutchinson M.I."/>
            <person name="Powell A.J."/>
            <person name="Barry K."/>
            <person name="Miller A.N."/>
            <person name="Grigoriev I.V."/>
            <person name="Debuchy R."/>
            <person name="Gladieux P."/>
            <person name="Thoren M.H."/>
            <person name="Johannesson H."/>
        </authorList>
    </citation>
    <scope>NUCLEOTIDE SEQUENCE</scope>
    <source>
        <strain evidence="16">CBS 123565</strain>
    </source>
</reference>
<evidence type="ECO:0000256" key="14">
    <source>
        <dbReference type="RuleBase" id="RU361240"/>
    </source>
</evidence>
<keyword evidence="5 14" id="KW-0479">Metal-binding</keyword>
<dbReference type="GO" id="GO:0046872">
    <property type="term" value="F:metal ion binding"/>
    <property type="evidence" value="ECO:0007669"/>
    <property type="project" value="UniProtKB-KW"/>
</dbReference>
<evidence type="ECO:0000256" key="12">
    <source>
        <dbReference type="ARBA" id="ARBA00043843"/>
    </source>
</evidence>
<dbReference type="EC" id="3.4.-.-" evidence="14"/>
<dbReference type="SUPFAM" id="SSF53187">
    <property type="entry name" value="Zn-dependent exopeptidases"/>
    <property type="match status" value="1"/>
</dbReference>
<reference evidence="16" key="1">
    <citation type="journal article" date="2023" name="Mol. Phylogenet. Evol.">
        <title>Genome-scale phylogeny and comparative genomics of the fungal order Sordariales.</title>
        <authorList>
            <person name="Hensen N."/>
            <person name="Bonometti L."/>
            <person name="Westerberg I."/>
            <person name="Brannstrom I.O."/>
            <person name="Guillou S."/>
            <person name="Cros-Aarteil S."/>
            <person name="Calhoun S."/>
            <person name="Haridas S."/>
            <person name="Kuo A."/>
            <person name="Mondo S."/>
            <person name="Pangilinan J."/>
            <person name="Riley R."/>
            <person name="LaButti K."/>
            <person name="Andreopoulos B."/>
            <person name="Lipzen A."/>
            <person name="Chen C."/>
            <person name="Yan M."/>
            <person name="Daum C."/>
            <person name="Ng V."/>
            <person name="Clum A."/>
            <person name="Steindorff A."/>
            <person name="Ohm R.A."/>
            <person name="Martin F."/>
            <person name="Silar P."/>
            <person name="Natvig D.O."/>
            <person name="Lalanne C."/>
            <person name="Gautier V."/>
            <person name="Ament-Velasquez S.L."/>
            <person name="Kruys A."/>
            <person name="Hutchinson M.I."/>
            <person name="Powell A.J."/>
            <person name="Barry K."/>
            <person name="Miller A.N."/>
            <person name="Grigoriev I.V."/>
            <person name="Debuchy R."/>
            <person name="Gladieux P."/>
            <person name="Hiltunen Thoren M."/>
            <person name="Johannesson H."/>
        </authorList>
    </citation>
    <scope>NUCLEOTIDE SEQUENCE</scope>
    <source>
        <strain evidence="16">CBS 123565</strain>
    </source>
</reference>
<evidence type="ECO:0000256" key="10">
    <source>
        <dbReference type="ARBA" id="ARBA00023157"/>
    </source>
</evidence>